<protein>
    <submittedName>
        <fullName evidence="2">Uncharacterized protein</fullName>
    </submittedName>
</protein>
<feature type="region of interest" description="Disordered" evidence="1">
    <location>
        <begin position="109"/>
        <end position="133"/>
    </location>
</feature>
<name>A0AA39TLZ4_9PEZI</name>
<feature type="compositionally biased region" description="Basic and acidic residues" evidence="1">
    <location>
        <begin position="258"/>
        <end position="277"/>
    </location>
</feature>
<reference evidence="2" key="1">
    <citation type="submission" date="2023-06" db="EMBL/GenBank/DDBJ databases">
        <title>Genome-scale phylogeny and comparative genomics of the fungal order Sordariales.</title>
        <authorList>
            <consortium name="Lawrence Berkeley National Laboratory"/>
            <person name="Hensen N."/>
            <person name="Bonometti L."/>
            <person name="Westerberg I."/>
            <person name="Brannstrom I.O."/>
            <person name="Guillou S."/>
            <person name="Cros-Aarteil S."/>
            <person name="Calhoun S."/>
            <person name="Haridas S."/>
            <person name="Kuo A."/>
            <person name="Mondo S."/>
            <person name="Pangilinan J."/>
            <person name="Riley R."/>
            <person name="Labutti K."/>
            <person name="Andreopoulos B."/>
            <person name="Lipzen A."/>
            <person name="Chen C."/>
            <person name="Yanf M."/>
            <person name="Daum C."/>
            <person name="Ng V."/>
            <person name="Clum A."/>
            <person name="Steindorff A."/>
            <person name="Ohm R."/>
            <person name="Martin F."/>
            <person name="Silar P."/>
            <person name="Natvig D."/>
            <person name="Lalanne C."/>
            <person name="Gautier V."/>
            <person name="Ament-Velasquez S.L."/>
            <person name="Kruys A."/>
            <person name="Hutchinson M.I."/>
            <person name="Powell A.J."/>
            <person name="Barry K."/>
            <person name="Miller A.N."/>
            <person name="Grigoriev I.V."/>
            <person name="Debuchy R."/>
            <person name="Gladieux P."/>
            <person name="Thoren M.H."/>
            <person name="Johannesson H."/>
        </authorList>
    </citation>
    <scope>NUCLEOTIDE SEQUENCE</scope>
    <source>
        <strain evidence="2">CBS 606.72</strain>
    </source>
</reference>
<evidence type="ECO:0000313" key="2">
    <source>
        <dbReference type="EMBL" id="KAK0612169.1"/>
    </source>
</evidence>
<accession>A0AA39TLZ4</accession>
<evidence type="ECO:0000313" key="3">
    <source>
        <dbReference type="Proteomes" id="UP001175000"/>
    </source>
</evidence>
<feature type="region of interest" description="Disordered" evidence="1">
    <location>
        <begin position="251"/>
        <end position="285"/>
    </location>
</feature>
<comment type="caution">
    <text evidence="2">The sequence shown here is derived from an EMBL/GenBank/DDBJ whole genome shotgun (WGS) entry which is preliminary data.</text>
</comment>
<dbReference type="AlphaFoldDB" id="A0AA39TLZ4"/>
<gene>
    <name evidence="2" type="ORF">B0T14DRAFT_440314</name>
</gene>
<dbReference type="Proteomes" id="UP001175000">
    <property type="component" value="Unassembled WGS sequence"/>
</dbReference>
<evidence type="ECO:0000256" key="1">
    <source>
        <dbReference type="SAM" id="MobiDB-lite"/>
    </source>
</evidence>
<dbReference type="EMBL" id="JAULSU010000007">
    <property type="protein sequence ID" value="KAK0612169.1"/>
    <property type="molecule type" value="Genomic_DNA"/>
</dbReference>
<organism evidence="2 3">
    <name type="scientific">Immersiella caudata</name>
    <dbReference type="NCBI Taxonomy" id="314043"/>
    <lineage>
        <taxon>Eukaryota</taxon>
        <taxon>Fungi</taxon>
        <taxon>Dikarya</taxon>
        <taxon>Ascomycota</taxon>
        <taxon>Pezizomycotina</taxon>
        <taxon>Sordariomycetes</taxon>
        <taxon>Sordariomycetidae</taxon>
        <taxon>Sordariales</taxon>
        <taxon>Lasiosphaeriaceae</taxon>
        <taxon>Immersiella</taxon>
    </lineage>
</organism>
<proteinExistence type="predicted"/>
<sequence>MCYQVVELYTACRCLYYQHAIDRCATYGRPGHGIQRRTILVGYSCSEHETRMRGDFGPHEPTRSDGHRLTATESGRANTRIDAWATVSDAKVRRSLALARDAEGKTKGMEFAPDVTPKDEIDPVQPDSDDSDAWFQAPDSDEESIVSISSSNATTVDDDTVGLLFSNLMRFGDLRYLWPQLIARSLTWKRSQRAIERLLRRYSDDLNELAFNETDESITKADRTLRIQVSRFVRRSRVNIARRLCEAHYDATEPPSIDSDHGGLDPKDRGRQLHDQDSDSDDNDASPFDFDAAHAFLFRTDPILFLQSNVKALVRFRAVSTTSPWDRLWNRAKLTFENTFLTGKHRSPQWANSTRLHWKCVSLEIQNQCTTASLTLDYRRAVESCMTTTSATSQTP</sequence>
<keyword evidence="3" id="KW-1185">Reference proteome</keyword>